<evidence type="ECO:0000313" key="2">
    <source>
        <dbReference type="EMBL" id="KAK3048231.1"/>
    </source>
</evidence>
<dbReference type="Proteomes" id="UP001271007">
    <property type="component" value="Unassembled WGS sequence"/>
</dbReference>
<evidence type="ECO:0000256" key="1">
    <source>
        <dbReference type="SAM" id="MobiDB-lite"/>
    </source>
</evidence>
<feature type="compositionally biased region" description="Basic and acidic residues" evidence="1">
    <location>
        <begin position="204"/>
        <end position="216"/>
    </location>
</feature>
<dbReference type="GO" id="GO:0006355">
    <property type="term" value="P:regulation of DNA-templated transcription"/>
    <property type="evidence" value="ECO:0007669"/>
    <property type="project" value="InterPro"/>
</dbReference>
<dbReference type="PANTHER" id="PTHR36167:SF4">
    <property type="entry name" value="FUNGAL N-TERMINAL DOMAIN-CONTAINING PROTEIN"/>
    <property type="match status" value="1"/>
</dbReference>
<proteinExistence type="predicted"/>
<organism evidence="2 3">
    <name type="scientific">Extremus antarcticus</name>
    <dbReference type="NCBI Taxonomy" id="702011"/>
    <lineage>
        <taxon>Eukaryota</taxon>
        <taxon>Fungi</taxon>
        <taxon>Dikarya</taxon>
        <taxon>Ascomycota</taxon>
        <taxon>Pezizomycotina</taxon>
        <taxon>Dothideomycetes</taxon>
        <taxon>Dothideomycetidae</taxon>
        <taxon>Mycosphaerellales</taxon>
        <taxon>Extremaceae</taxon>
        <taxon>Extremus</taxon>
    </lineage>
</organism>
<dbReference type="AlphaFoldDB" id="A0AAJ0D7P8"/>
<name>A0AAJ0D7P8_9PEZI</name>
<dbReference type="EMBL" id="JAWDJX010000051">
    <property type="protein sequence ID" value="KAK3048231.1"/>
    <property type="molecule type" value="Genomic_DNA"/>
</dbReference>
<comment type="caution">
    <text evidence="2">The sequence shown here is derived from an EMBL/GenBank/DDBJ whole genome shotgun (WGS) entry which is preliminary data.</text>
</comment>
<accession>A0AAJ0D7P8</accession>
<sequence>MEFGVAAGVLQVAGAGVQLAKTLHSCATNMRDAKKDITAIATEVQLTSSALENLGIVLDKDRDICSAKLQEDVRAAMKGCENCFNELNTIVKAVKRSTKPNAMGFATVSLSSRTKWMLDKNKVKALKIELGQQKITLTLMLEILACASRRSIRHGRSAEITASDRRRIEQLISSNEELHRSLAGKSRTNDTLLETSLDTSRGQGSDDRGSGHDLPRVQHSGPNDPRQPLDHYAPSASHTDDLILARIRDCQTSIDRLAKCLQEVTLRYSENGQSDLDSTRSTYKEVRQAMKALPDQVQSPSASSSSRPSEKYVKHGSSGQSYKKQKKAITFEADPEPDFNWELFEYWCRSIADTQELPAEYKE</sequence>
<protein>
    <recommendedName>
        <fullName evidence="4">Fungal N-terminal domain-containing protein</fullName>
    </recommendedName>
</protein>
<dbReference type="PANTHER" id="PTHR36167">
    <property type="entry name" value="C2H2 FINGER DOMAIN TRANSCRIPTION FACTOR (EUROFUNG)-RELATED"/>
    <property type="match status" value="1"/>
</dbReference>
<keyword evidence="3" id="KW-1185">Reference proteome</keyword>
<gene>
    <name evidence="2" type="ORF">LTR09_010392</name>
</gene>
<feature type="region of interest" description="Disordered" evidence="1">
    <location>
        <begin position="291"/>
        <end position="329"/>
    </location>
</feature>
<dbReference type="InterPro" id="IPR039327">
    <property type="entry name" value="CON7-like"/>
</dbReference>
<reference evidence="2" key="1">
    <citation type="submission" date="2023-04" db="EMBL/GenBank/DDBJ databases">
        <title>Black Yeasts Isolated from many extreme environments.</title>
        <authorList>
            <person name="Coleine C."/>
            <person name="Stajich J.E."/>
            <person name="Selbmann L."/>
        </authorList>
    </citation>
    <scope>NUCLEOTIDE SEQUENCE</scope>
    <source>
        <strain evidence="2">CCFEE 5312</strain>
    </source>
</reference>
<evidence type="ECO:0000313" key="3">
    <source>
        <dbReference type="Proteomes" id="UP001271007"/>
    </source>
</evidence>
<evidence type="ECO:0008006" key="4">
    <source>
        <dbReference type="Google" id="ProtNLM"/>
    </source>
</evidence>
<feature type="region of interest" description="Disordered" evidence="1">
    <location>
        <begin position="179"/>
        <end position="235"/>
    </location>
</feature>